<evidence type="ECO:0008006" key="6">
    <source>
        <dbReference type="Google" id="ProtNLM"/>
    </source>
</evidence>
<keyword evidence="1" id="KW-0472">Membrane</keyword>
<dbReference type="OrthoDB" id="251556at2"/>
<dbReference type="InterPro" id="IPR024163">
    <property type="entry name" value="Aerotolerance_reg_N"/>
</dbReference>
<evidence type="ECO:0000313" key="4">
    <source>
        <dbReference type="EMBL" id="QDU96135.1"/>
    </source>
</evidence>
<sequence length="714" mass="78949">MESLFRNPWLLPALAALLLPPLIEWLFRRRKKQVELPTIRFLLNNQEQKKVKRQDRILLLLRMLAIGLVVFGVARPLWQRGWMGAAPDRNVTILLDGTGSMSQQRDVSVAFAMAQKKAAAVARALPAGTPVTVLLLGHRLEVVLENETDLHTAAARIEGLRPTSGAAPMATALAWVRDHTADQQERSELYVFSDFQKHTWIQAGSAAAPALLTGLEEKCETFLIDVGGEHAFNYVATQLRPEEFAMSAGMPVTFQTLIECRGTPPADAKASVTFLVDGVKKDVREVTPGEQPVVLEFAHRFPAAAEYLVEVVVEGDNHRLDNRRMYLCRVPEEVQVLLLDETADGPAEPQSLFLARSIRPPTHAALEKVSHFQVKTIVPARISYENLSEYAAILLTGTRQLTPGLAAQLETYAADGGSLWMFMGDTVNLYDYNRLLYRDGEGVMPCALAEKVAPQDAAANIYPQYGDSNHPALVQLARLASDDQTAVLKYVHIDSQQMAASAQVVVSLSNGEPAIVERPFGRGRSLLLNTSADAGWSRLPALAEFAILVQELLRYVVGEPDAAVNLNVGETFEQPVYISTQHLLLRYPDGSKERLRPRRRSADQDEFEVLFDNTTQQGLYEIETIEEVLPRRRFVVNPSAAESDLSRLSQADFRETFPAGGWSWIGSGVSVADMAADLHTVTEISPWIFGALAAMLAIETLLAWRFGRRRGLTA</sequence>
<dbReference type="SUPFAM" id="SSF52317">
    <property type="entry name" value="Class I glutamine amidotransferase-like"/>
    <property type="match status" value="1"/>
</dbReference>
<evidence type="ECO:0000259" key="2">
    <source>
        <dbReference type="Pfam" id="PF07584"/>
    </source>
</evidence>
<dbReference type="Gene3D" id="3.40.50.410">
    <property type="entry name" value="von Willebrand factor, type A domain"/>
    <property type="match status" value="1"/>
</dbReference>
<feature type="domain" description="Aerotolerance regulator N-terminal" evidence="2">
    <location>
        <begin position="4"/>
        <end position="76"/>
    </location>
</feature>
<reference evidence="4 5" key="1">
    <citation type="submission" date="2019-02" db="EMBL/GenBank/DDBJ databases">
        <title>Deep-cultivation of Planctomycetes and their phenomic and genomic characterization uncovers novel biology.</title>
        <authorList>
            <person name="Wiegand S."/>
            <person name="Jogler M."/>
            <person name="Boedeker C."/>
            <person name="Pinto D."/>
            <person name="Vollmers J."/>
            <person name="Rivas-Marin E."/>
            <person name="Kohn T."/>
            <person name="Peeters S.H."/>
            <person name="Heuer A."/>
            <person name="Rast P."/>
            <person name="Oberbeckmann S."/>
            <person name="Bunk B."/>
            <person name="Jeske O."/>
            <person name="Meyerdierks A."/>
            <person name="Storesund J.E."/>
            <person name="Kallscheuer N."/>
            <person name="Luecker S."/>
            <person name="Lage O.M."/>
            <person name="Pohl T."/>
            <person name="Merkel B.J."/>
            <person name="Hornburger P."/>
            <person name="Mueller R.-W."/>
            <person name="Bruemmer F."/>
            <person name="Labrenz M."/>
            <person name="Spormann A.M."/>
            <person name="Op den Camp H."/>
            <person name="Overmann J."/>
            <person name="Amann R."/>
            <person name="Jetten M.S.M."/>
            <person name="Mascher T."/>
            <person name="Medema M.H."/>
            <person name="Devos D.P."/>
            <person name="Kaster A.-K."/>
            <person name="Ovreas L."/>
            <person name="Rohde M."/>
            <person name="Galperin M.Y."/>
            <person name="Jogler C."/>
        </authorList>
    </citation>
    <scope>NUCLEOTIDE SEQUENCE [LARGE SCALE GENOMIC DNA]</scope>
    <source>
        <strain evidence="4 5">Pla85_3_4</strain>
    </source>
</reference>
<keyword evidence="5" id="KW-1185">Reference proteome</keyword>
<protein>
    <recommendedName>
        <fullName evidence="6">VWFA domain-containing protein</fullName>
    </recommendedName>
</protein>
<dbReference type="PANTHER" id="PTHR37464">
    <property type="entry name" value="BLL2463 PROTEIN"/>
    <property type="match status" value="1"/>
</dbReference>
<keyword evidence="1" id="KW-0812">Transmembrane</keyword>
<dbReference type="PANTHER" id="PTHR37464:SF1">
    <property type="entry name" value="BLL2463 PROTEIN"/>
    <property type="match status" value="1"/>
</dbReference>
<dbReference type="Pfam" id="PF07584">
    <property type="entry name" value="BatA"/>
    <property type="match status" value="1"/>
</dbReference>
<feature type="transmembrane region" description="Helical" evidence="1">
    <location>
        <begin position="684"/>
        <end position="704"/>
    </location>
</feature>
<evidence type="ECO:0000259" key="3">
    <source>
        <dbReference type="Pfam" id="PF13519"/>
    </source>
</evidence>
<evidence type="ECO:0000313" key="5">
    <source>
        <dbReference type="Proteomes" id="UP000317648"/>
    </source>
</evidence>
<keyword evidence="1" id="KW-1133">Transmembrane helix</keyword>
<dbReference type="AlphaFoldDB" id="A0A518DWC1"/>
<evidence type="ECO:0000256" key="1">
    <source>
        <dbReference type="SAM" id="Phobius"/>
    </source>
</evidence>
<feature type="domain" description="VWFA" evidence="3">
    <location>
        <begin position="92"/>
        <end position="195"/>
    </location>
</feature>
<gene>
    <name evidence="4" type="ORF">Pla8534_39540</name>
</gene>
<dbReference type="Proteomes" id="UP000317648">
    <property type="component" value="Chromosome"/>
</dbReference>
<proteinExistence type="predicted"/>
<dbReference type="InterPro" id="IPR002035">
    <property type="entry name" value="VWF_A"/>
</dbReference>
<dbReference type="SUPFAM" id="SSF53300">
    <property type="entry name" value="vWA-like"/>
    <property type="match status" value="1"/>
</dbReference>
<name>A0A518DWC1_9BACT</name>
<feature type="transmembrane region" description="Helical" evidence="1">
    <location>
        <begin position="6"/>
        <end position="27"/>
    </location>
</feature>
<organism evidence="4 5">
    <name type="scientific">Lignipirellula cremea</name>
    <dbReference type="NCBI Taxonomy" id="2528010"/>
    <lineage>
        <taxon>Bacteria</taxon>
        <taxon>Pseudomonadati</taxon>
        <taxon>Planctomycetota</taxon>
        <taxon>Planctomycetia</taxon>
        <taxon>Pirellulales</taxon>
        <taxon>Pirellulaceae</taxon>
        <taxon>Lignipirellula</taxon>
    </lineage>
</organism>
<dbReference type="Gene3D" id="3.40.50.880">
    <property type="match status" value="1"/>
</dbReference>
<accession>A0A518DWC1</accession>
<dbReference type="RefSeq" id="WP_145054802.1">
    <property type="nucleotide sequence ID" value="NZ_CP036433.1"/>
</dbReference>
<dbReference type="InterPro" id="IPR036465">
    <property type="entry name" value="vWFA_dom_sf"/>
</dbReference>
<dbReference type="EMBL" id="CP036433">
    <property type="protein sequence ID" value="QDU96135.1"/>
    <property type="molecule type" value="Genomic_DNA"/>
</dbReference>
<dbReference type="KEGG" id="lcre:Pla8534_39540"/>
<dbReference type="NCBIfam" id="TIGR02226">
    <property type="entry name" value="two_anch"/>
    <property type="match status" value="1"/>
</dbReference>
<feature type="transmembrane region" description="Helical" evidence="1">
    <location>
        <begin position="57"/>
        <end position="78"/>
    </location>
</feature>
<dbReference type="InterPro" id="IPR029062">
    <property type="entry name" value="Class_I_gatase-like"/>
</dbReference>
<dbReference type="Pfam" id="PF13519">
    <property type="entry name" value="VWA_2"/>
    <property type="match status" value="1"/>
</dbReference>
<dbReference type="InterPro" id="IPR011933">
    <property type="entry name" value="Double_TM_dom"/>
</dbReference>